<dbReference type="InterPro" id="IPR033116">
    <property type="entry name" value="TRYPSIN_SER"/>
</dbReference>
<dbReference type="PROSITE" id="PS50240">
    <property type="entry name" value="TRYPSIN_DOM"/>
    <property type="match status" value="1"/>
</dbReference>
<keyword evidence="8" id="KW-1185">Reference proteome</keyword>
<keyword evidence="3" id="KW-0720">Serine protease</keyword>
<dbReference type="InterPro" id="IPR018114">
    <property type="entry name" value="TRYPSIN_HIS"/>
</dbReference>
<organism evidence="7 8">
    <name type="scientific">Hondaea fermentalgiana</name>
    <dbReference type="NCBI Taxonomy" id="2315210"/>
    <lineage>
        <taxon>Eukaryota</taxon>
        <taxon>Sar</taxon>
        <taxon>Stramenopiles</taxon>
        <taxon>Bigyra</taxon>
        <taxon>Labyrinthulomycetes</taxon>
        <taxon>Thraustochytrida</taxon>
        <taxon>Thraustochytriidae</taxon>
        <taxon>Hondaea</taxon>
    </lineage>
</organism>
<evidence type="ECO:0000313" key="7">
    <source>
        <dbReference type="EMBL" id="GBG25495.1"/>
    </source>
</evidence>
<dbReference type="InterPro" id="IPR001254">
    <property type="entry name" value="Trypsin_dom"/>
</dbReference>
<dbReference type="OrthoDB" id="70562at2759"/>
<dbReference type="PANTHER" id="PTHR24252:SF7">
    <property type="entry name" value="HYALIN"/>
    <property type="match status" value="1"/>
</dbReference>
<dbReference type="Pfam" id="PF00089">
    <property type="entry name" value="Trypsin"/>
    <property type="match status" value="1"/>
</dbReference>
<proteinExistence type="predicted"/>
<keyword evidence="2" id="KW-1015">Disulfide bond</keyword>
<keyword evidence="1" id="KW-0843">Virulence</keyword>
<feature type="chain" id="PRO_5015335066" evidence="5">
    <location>
        <begin position="40"/>
        <end position="430"/>
    </location>
</feature>
<dbReference type="PROSITE" id="PS00134">
    <property type="entry name" value="TRYPSIN_HIS"/>
    <property type="match status" value="1"/>
</dbReference>
<keyword evidence="3" id="KW-0378">Hydrolase</keyword>
<evidence type="ECO:0000256" key="3">
    <source>
        <dbReference type="RuleBase" id="RU363034"/>
    </source>
</evidence>
<dbReference type="EMBL" id="BEYU01000012">
    <property type="protein sequence ID" value="GBG25495.1"/>
    <property type="molecule type" value="Genomic_DNA"/>
</dbReference>
<name>A0A2R5G4L2_9STRA</name>
<evidence type="ECO:0000256" key="4">
    <source>
        <dbReference type="SAM" id="MobiDB-lite"/>
    </source>
</evidence>
<evidence type="ECO:0000256" key="1">
    <source>
        <dbReference type="ARBA" id="ARBA00023026"/>
    </source>
</evidence>
<evidence type="ECO:0000256" key="2">
    <source>
        <dbReference type="ARBA" id="ARBA00023157"/>
    </source>
</evidence>
<dbReference type="InterPro" id="IPR001314">
    <property type="entry name" value="Peptidase_S1A"/>
</dbReference>
<evidence type="ECO:0000313" key="8">
    <source>
        <dbReference type="Proteomes" id="UP000241890"/>
    </source>
</evidence>
<sequence>MSRRREPGRWRAGPRPKLLLLLGLSLGVFLASLAGPAVAETQVETTASSVVKVVGGEVTSPLEVPFIAGLLINKGSATSLCGASYIGSSDEGEHFFITAAHCLAAASLVSVRAYMNWDVVLSSNEDVIVLSEMDPDQDIFIHGAYNEDVYTQTHTNDIAILRFHDDIDAAEELPDPVSLSEPGSTLATATDVVVAGYGVDAEGGSSSSSLPLRTTTLEVVSNETCAANNTVYEIQDDAHLCTAAPGKDSCQGDSGGPVYLTQDGTPIQVGIVSFGTGCARANHPGVNTRISGYRDFILNIFPQAQFLSGRDGTYAMDGEAGALIPVSSTPAPTPSSTNDTPAPTLVEISTPAPTPSSAGNTPAVSEEQTSAPTRDPSASDETHSTAAPTDAGAVPGGETNAEATPSEASGRHRGAVTSFAVITFLLASRS</sequence>
<dbReference type="Gene3D" id="2.40.10.10">
    <property type="entry name" value="Trypsin-like serine proteases"/>
    <property type="match status" value="2"/>
</dbReference>
<dbReference type="Proteomes" id="UP000241890">
    <property type="component" value="Unassembled WGS sequence"/>
</dbReference>
<comment type="caution">
    <text evidence="7">The sequence shown here is derived from an EMBL/GenBank/DDBJ whole genome shotgun (WGS) entry which is preliminary data.</text>
</comment>
<dbReference type="CDD" id="cd00190">
    <property type="entry name" value="Tryp_SPc"/>
    <property type="match status" value="1"/>
</dbReference>
<feature type="region of interest" description="Disordered" evidence="4">
    <location>
        <begin position="325"/>
        <end position="414"/>
    </location>
</feature>
<evidence type="ECO:0000259" key="6">
    <source>
        <dbReference type="PROSITE" id="PS50240"/>
    </source>
</evidence>
<dbReference type="SUPFAM" id="SSF50494">
    <property type="entry name" value="Trypsin-like serine proteases"/>
    <property type="match status" value="1"/>
</dbReference>
<dbReference type="GO" id="GO:0004252">
    <property type="term" value="F:serine-type endopeptidase activity"/>
    <property type="evidence" value="ECO:0007669"/>
    <property type="project" value="InterPro"/>
</dbReference>
<feature type="compositionally biased region" description="Low complexity" evidence="4">
    <location>
        <begin position="327"/>
        <end position="344"/>
    </location>
</feature>
<dbReference type="InParanoid" id="A0A2R5G4L2"/>
<protein>
    <submittedName>
        <fullName evidence="7">Serine protease 44</fullName>
    </submittedName>
</protein>
<gene>
    <name evidence="7" type="ORF">FCC1311_017142</name>
</gene>
<dbReference type="InterPro" id="IPR009003">
    <property type="entry name" value="Peptidase_S1_PA"/>
</dbReference>
<feature type="compositionally biased region" description="Polar residues" evidence="4">
    <location>
        <begin position="355"/>
        <end position="372"/>
    </location>
</feature>
<dbReference type="PROSITE" id="PS00135">
    <property type="entry name" value="TRYPSIN_SER"/>
    <property type="match status" value="1"/>
</dbReference>
<dbReference type="PANTHER" id="PTHR24252">
    <property type="entry name" value="ACROSIN-RELATED"/>
    <property type="match status" value="1"/>
</dbReference>
<dbReference type="InterPro" id="IPR043504">
    <property type="entry name" value="Peptidase_S1_PA_chymotrypsin"/>
</dbReference>
<accession>A0A2R5G4L2</accession>
<feature type="domain" description="Peptidase S1" evidence="6">
    <location>
        <begin position="53"/>
        <end position="302"/>
    </location>
</feature>
<reference evidence="7 8" key="1">
    <citation type="submission" date="2017-12" db="EMBL/GenBank/DDBJ databases">
        <title>Sequencing, de novo assembly and annotation of complete genome of a new Thraustochytrid species, strain FCC1311.</title>
        <authorList>
            <person name="Sedici K."/>
            <person name="Godart F."/>
            <person name="Aiese Cigliano R."/>
            <person name="Sanseverino W."/>
            <person name="Barakat M."/>
            <person name="Ortet P."/>
            <person name="Marechal E."/>
            <person name="Cagnac O."/>
            <person name="Amato A."/>
        </authorList>
    </citation>
    <scope>NUCLEOTIDE SEQUENCE [LARGE SCALE GENOMIC DNA]</scope>
</reference>
<keyword evidence="5" id="KW-0732">Signal</keyword>
<keyword evidence="3 7" id="KW-0645">Protease</keyword>
<evidence type="ECO:0000256" key="5">
    <source>
        <dbReference type="SAM" id="SignalP"/>
    </source>
</evidence>
<feature type="signal peptide" evidence="5">
    <location>
        <begin position="1"/>
        <end position="39"/>
    </location>
</feature>
<dbReference type="SMART" id="SM00020">
    <property type="entry name" value="Tryp_SPc"/>
    <property type="match status" value="1"/>
</dbReference>
<dbReference type="AlphaFoldDB" id="A0A2R5G4L2"/>
<dbReference type="PRINTS" id="PR00722">
    <property type="entry name" value="CHYMOTRYPSIN"/>
</dbReference>
<dbReference type="GO" id="GO:0006508">
    <property type="term" value="P:proteolysis"/>
    <property type="evidence" value="ECO:0007669"/>
    <property type="project" value="UniProtKB-KW"/>
</dbReference>